<proteinExistence type="predicted"/>
<protein>
    <submittedName>
        <fullName evidence="1">Phosphoglycerate mutase</fullName>
    </submittedName>
</protein>
<dbReference type="EMBL" id="BMFK01000001">
    <property type="protein sequence ID" value="GGE70672.1"/>
    <property type="molecule type" value="Genomic_DNA"/>
</dbReference>
<dbReference type="SMART" id="SM00855">
    <property type="entry name" value="PGAM"/>
    <property type="match status" value="1"/>
</dbReference>
<dbReference type="Proteomes" id="UP000605259">
    <property type="component" value="Unassembled WGS sequence"/>
</dbReference>
<dbReference type="InterPro" id="IPR029033">
    <property type="entry name" value="His_PPase_superfam"/>
</dbReference>
<name>A0A917ASG2_9BACI</name>
<dbReference type="SUPFAM" id="SSF53254">
    <property type="entry name" value="Phosphoglycerate mutase-like"/>
    <property type="match status" value="1"/>
</dbReference>
<dbReference type="RefSeq" id="WP_188388278.1">
    <property type="nucleotide sequence ID" value="NZ_BMFK01000001.1"/>
</dbReference>
<dbReference type="InterPro" id="IPR013078">
    <property type="entry name" value="His_Pase_superF_clade-1"/>
</dbReference>
<dbReference type="GO" id="GO:0016791">
    <property type="term" value="F:phosphatase activity"/>
    <property type="evidence" value="ECO:0007669"/>
    <property type="project" value="TreeGrafter"/>
</dbReference>
<evidence type="ECO:0000313" key="1">
    <source>
        <dbReference type="EMBL" id="GGE70672.1"/>
    </source>
</evidence>
<dbReference type="Pfam" id="PF00300">
    <property type="entry name" value="His_Phos_1"/>
    <property type="match status" value="1"/>
</dbReference>
<comment type="caution">
    <text evidence="1">The sequence shown here is derived from an EMBL/GenBank/DDBJ whole genome shotgun (WGS) entry which is preliminary data.</text>
</comment>
<sequence length="186" mass="21649">METNIYFIRHADSPFIFGQERERPLSEEGVQSAKRVVESLKNIPFDAVFSSPYIRAIQTLDGLIDPATIVIEENLRERALKGDYRLPEEKREHAHMQSFGDVDFCLEGGEALREAQYRSLPIIFHILENQAYQHVAIGTHGNIMTTILHYFDSSFDYTFWKSTEKPDIYQATFSGFHLLRVQKREY</sequence>
<gene>
    <name evidence="1" type="ORF">GCM10007140_20680</name>
</gene>
<dbReference type="AlphaFoldDB" id="A0A917ASG2"/>
<dbReference type="GO" id="GO:0005737">
    <property type="term" value="C:cytoplasm"/>
    <property type="evidence" value="ECO:0007669"/>
    <property type="project" value="TreeGrafter"/>
</dbReference>
<evidence type="ECO:0000313" key="2">
    <source>
        <dbReference type="Proteomes" id="UP000605259"/>
    </source>
</evidence>
<reference evidence="1" key="1">
    <citation type="journal article" date="2014" name="Int. J. Syst. Evol. Microbiol.">
        <title>Complete genome sequence of Corynebacterium casei LMG S-19264T (=DSM 44701T), isolated from a smear-ripened cheese.</title>
        <authorList>
            <consortium name="US DOE Joint Genome Institute (JGI-PGF)"/>
            <person name="Walter F."/>
            <person name="Albersmeier A."/>
            <person name="Kalinowski J."/>
            <person name="Ruckert C."/>
        </authorList>
    </citation>
    <scope>NUCLEOTIDE SEQUENCE</scope>
    <source>
        <strain evidence="1">CGMCC 1.12698</strain>
    </source>
</reference>
<dbReference type="CDD" id="cd07067">
    <property type="entry name" value="HP_PGM_like"/>
    <property type="match status" value="1"/>
</dbReference>
<keyword evidence="2" id="KW-1185">Reference proteome</keyword>
<reference evidence="1" key="2">
    <citation type="submission" date="2020-09" db="EMBL/GenBank/DDBJ databases">
        <authorList>
            <person name="Sun Q."/>
            <person name="Zhou Y."/>
        </authorList>
    </citation>
    <scope>NUCLEOTIDE SEQUENCE</scope>
    <source>
        <strain evidence="1">CGMCC 1.12698</strain>
    </source>
</reference>
<dbReference type="InterPro" id="IPR050275">
    <property type="entry name" value="PGM_Phosphatase"/>
</dbReference>
<dbReference type="Gene3D" id="3.40.50.1240">
    <property type="entry name" value="Phosphoglycerate mutase-like"/>
    <property type="match status" value="1"/>
</dbReference>
<organism evidence="1 2">
    <name type="scientific">Priestia taiwanensis</name>
    <dbReference type="NCBI Taxonomy" id="1347902"/>
    <lineage>
        <taxon>Bacteria</taxon>
        <taxon>Bacillati</taxon>
        <taxon>Bacillota</taxon>
        <taxon>Bacilli</taxon>
        <taxon>Bacillales</taxon>
        <taxon>Bacillaceae</taxon>
        <taxon>Priestia</taxon>
    </lineage>
</organism>
<dbReference type="PANTHER" id="PTHR48100:SF59">
    <property type="entry name" value="ADENOSYLCOBALAMIN_ALPHA-RIBAZOLE PHOSPHATASE"/>
    <property type="match status" value="1"/>
</dbReference>
<accession>A0A917ASG2</accession>
<dbReference type="PANTHER" id="PTHR48100">
    <property type="entry name" value="BROAD-SPECIFICITY PHOSPHATASE YOR283W-RELATED"/>
    <property type="match status" value="1"/>
</dbReference>